<feature type="domain" description="Isochorismatase-like" evidence="3">
    <location>
        <begin position="4"/>
        <end position="176"/>
    </location>
</feature>
<comment type="similarity">
    <text evidence="1">Belongs to the isochorismatase family.</text>
</comment>
<dbReference type="EMBL" id="LXJU01000009">
    <property type="protein sequence ID" value="OGE52961.1"/>
    <property type="molecule type" value="Genomic_DNA"/>
</dbReference>
<evidence type="ECO:0000256" key="1">
    <source>
        <dbReference type="ARBA" id="ARBA00006336"/>
    </source>
</evidence>
<dbReference type="Proteomes" id="UP000177622">
    <property type="component" value="Unassembled WGS sequence"/>
</dbReference>
<keyword evidence="2" id="KW-0378">Hydrolase</keyword>
<protein>
    <recommendedName>
        <fullName evidence="3">Isochorismatase-like domain-containing protein</fullName>
    </recommendedName>
</protein>
<comment type="caution">
    <text evidence="4">The sequence shown here is derived from an EMBL/GenBank/DDBJ whole genome shotgun (WGS) entry which is preliminary data.</text>
</comment>
<evidence type="ECO:0000256" key="2">
    <source>
        <dbReference type="ARBA" id="ARBA00022801"/>
    </source>
</evidence>
<organism evidence="4 5">
    <name type="scientific">Penicillium arizonense</name>
    <dbReference type="NCBI Taxonomy" id="1835702"/>
    <lineage>
        <taxon>Eukaryota</taxon>
        <taxon>Fungi</taxon>
        <taxon>Dikarya</taxon>
        <taxon>Ascomycota</taxon>
        <taxon>Pezizomycotina</taxon>
        <taxon>Eurotiomycetes</taxon>
        <taxon>Eurotiomycetidae</taxon>
        <taxon>Eurotiales</taxon>
        <taxon>Aspergillaceae</taxon>
        <taxon>Penicillium</taxon>
    </lineage>
</organism>
<dbReference type="OrthoDB" id="1739143at2759"/>
<gene>
    <name evidence="4" type="ORF">PENARI_c009G01576</name>
</gene>
<evidence type="ECO:0000259" key="3">
    <source>
        <dbReference type="Pfam" id="PF00857"/>
    </source>
</evidence>
<dbReference type="RefSeq" id="XP_022488400.1">
    <property type="nucleotide sequence ID" value="XM_022631749.1"/>
</dbReference>
<evidence type="ECO:0000313" key="4">
    <source>
        <dbReference type="EMBL" id="OGE52961.1"/>
    </source>
</evidence>
<dbReference type="PANTHER" id="PTHR43540:SF1">
    <property type="entry name" value="ISOCHORISMATASE HYDROLASE"/>
    <property type="match status" value="1"/>
</dbReference>
<dbReference type="Gene3D" id="3.40.50.850">
    <property type="entry name" value="Isochorismatase-like"/>
    <property type="match status" value="1"/>
</dbReference>
<accession>A0A1F5LJ58</accession>
<dbReference type="GeneID" id="34576483"/>
<dbReference type="GO" id="GO:0016787">
    <property type="term" value="F:hydrolase activity"/>
    <property type="evidence" value="ECO:0007669"/>
    <property type="project" value="UniProtKB-KW"/>
</dbReference>
<dbReference type="InterPro" id="IPR000868">
    <property type="entry name" value="Isochorismatase-like_dom"/>
</dbReference>
<dbReference type="PANTHER" id="PTHR43540">
    <property type="entry name" value="PEROXYUREIDOACRYLATE/UREIDOACRYLATE AMIDOHYDROLASE-RELATED"/>
    <property type="match status" value="1"/>
</dbReference>
<evidence type="ECO:0000313" key="5">
    <source>
        <dbReference type="Proteomes" id="UP000177622"/>
    </source>
</evidence>
<reference evidence="4 5" key="1">
    <citation type="journal article" date="2016" name="Sci. Rep.">
        <title>Penicillium arizonense, a new, genome sequenced fungal species, reveals a high chemical diversity in secreted metabolites.</title>
        <authorList>
            <person name="Grijseels S."/>
            <person name="Nielsen J.C."/>
            <person name="Randelovic M."/>
            <person name="Nielsen J."/>
            <person name="Nielsen K.F."/>
            <person name="Workman M."/>
            <person name="Frisvad J.C."/>
        </authorList>
    </citation>
    <scope>NUCLEOTIDE SEQUENCE [LARGE SCALE GENOMIC DNA]</scope>
    <source>
        <strain evidence="4 5">CBS 141311</strain>
    </source>
</reference>
<dbReference type="CDD" id="cd00431">
    <property type="entry name" value="cysteine_hydrolases"/>
    <property type="match status" value="1"/>
</dbReference>
<sequence length="223" mass="24751">MDKTVLLILDVQRGVIDRLENTESYLTRLSSTLAAARKANIKVVHVVTGFRPGYPENNANNTSVPAVVARGEYQQGMESVEVHPAVAPTDNEVVIMKRRISAFFATELDMILRCFQTQTIVVAGLITSGAVLSTVRQAMDLDYRVTVIEDLCMDRDEEVHRVLIDKVFARKTEVVSAVLEDRKGFDSLNLVEGRPIPDLGDSNVLVKQYAASLTYRDLDIAKV</sequence>
<name>A0A1F5LJ58_PENAI</name>
<dbReference type="InterPro" id="IPR036380">
    <property type="entry name" value="Isochorismatase-like_sf"/>
</dbReference>
<dbReference type="SUPFAM" id="SSF52499">
    <property type="entry name" value="Isochorismatase-like hydrolases"/>
    <property type="match status" value="1"/>
</dbReference>
<proteinExistence type="inferred from homology"/>
<dbReference type="AlphaFoldDB" id="A0A1F5LJ58"/>
<dbReference type="InterPro" id="IPR050272">
    <property type="entry name" value="Isochorismatase-like_hydrls"/>
</dbReference>
<keyword evidence="5" id="KW-1185">Reference proteome</keyword>
<dbReference type="Pfam" id="PF00857">
    <property type="entry name" value="Isochorismatase"/>
    <property type="match status" value="1"/>
</dbReference>